<dbReference type="Proteomes" id="UP000238982">
    <property type="component" value="Unassembled WGS sequence"/>
</dbReference>
<feature type="signal peptide" evidence="1">
    <location>
        <begin position="1"/>
        <end position="18"/>
    </location>
</feature>
<feature type="chain" id="PRO_5043160695" description="TonB C-terminal domain-containing protein" evidence="1">
    <location>
        <begin position="19"/>
        <end position="134"/>
    </location>
</feature>
<reference evidence="2 3" key="1">
    <citation type="submission" date="2018-03" db="EMBL/GenBank/DDBJ databases">
        <authorList>
            <person name="Keele B.F."/>
        </authorList>
    </citation>
    <scope>NUCLEOTIDE SEQUENCE [LARGE SCALE GENOMIC DNA]</scope>
    <source>
        <strain evidence="2 3">AU19729</strain>
    </source>
</reference>
<dbReference type="KEGG" id="bmk:DM80_5941"/>
<evidence type="ECO:0000313" key="2">
    <source>
        <dbReference type="EMBL" id="PRF55617.1"/>
    </source>
</evidence>
<evidence type="ECO:0000313" key="3">
    <source>
        <dbReference type="Proteomes" id="UP000238982"/>
    </source>
</evidence>
<dbReference type="AlphaFoldDB" id="A0A2S9MD91"/>
<proteinExistence type="predicted"/>
<gene>
    <name evidence="2" type="ORF">C6Q15_25745</name>
</gene>
<protein>
    <recommendedName>
        <fullName evidence="4">TonB C-terminal domain-containing protein</fullName>
    </recommendedName>
</protein>
<organism evidence="2 3">
    <name type="scientific">Burkholderia multivorans</name>
    <dbReference type="NCBI Taxonomy" id="87883"/>
    <lineage>
        <taxon>Bacteria</taxon>
        <taxon>Pseudomonadati</taxon>
        <taxon>Pseudomonadota</taxon>
        <taxon>Betaproteobacteria</taxon>
        <taxon>Burkholderiales</taxon>
        <taxon>Burkholderiaceae</taxon>
        <taxon>Burkholderia</taxon>
        <taxon>Burkholderia cepacia complex</taxon>
    </lineage>
</organism>
<comment type="caution">
    <text evidence="2">The sequence shown here is derived from an EMBL/GenBank/DDBJ whole genome shotgun (WGS) entry which is preliminary data.</text>
</comment>
<evidence type="ECO:0008006" key="4">
    <source>
        <dbReference type="Google" id="ProtNLM"/>
    </source>
</evidence>
<evidence type="ECO:0000256" key="1">
    <source>
        <dbReference type="SAM" id="SignalP"/>
    </source>
</evidence>
<name>A0A2S9MD91_9BURK</name>
<dbReference type="NCBIfam" id="NF047384">
    <property type="entry name" value="BspC_dom"/>
    <property type="match status" value="1"/>
</dbReference>
<dbReference type="GeneID" id="93171773"/>
<sequence length="134" mass="15001">MKGLLILVSASVFLFAYAAGSRADQTIPEYYRYLARINVRPAVIKCVAEINRWIRTSVQYDMFIAPDGRLLKAKVRAFRAIEGRTARGPFVDSMVTIRASARLRPSGAWIPVSAKCSAWRSHIVGMTIKPLETQ</sequence>
<dbReference type="InterPro" id="IPR059225">
    <property type="entry name" value="BspC"/>
</dbReference>
<dbReference type="EMBL" id="PVGH01000095">
    <property type="protein sequence ID" value="PRF55617.1"/>
    <property type="molecule type" value="Genomic_DNA"/>
</dbReference>
<accession>A0A2S9MD91</accession>
<dbReference type="RefSeq" id="WP_038442189.1">
    <property type="nucleotide sequence ID" value="NZ_CADFDE010000013.1"/>
</dbReference>
<keyword evidence="1" id="KW-0732">Signal</keyword>